<dbReference type="RefSeq" id="WP_284316423.1">
    <property type="nucleotide sequence ID" value="NZ_BSPC01000075.1"/>
</dbReference>
<evidence type="ECO:0000313" key="6">
    <source>
        <dbReference type="EMBL" id="GLS23490.1"/>
    </source>
</evidence>
<evidence type="ECO:0000259" key="5">
    <source>
        <dbReference type="Pfam" id="PF13407"/>
    </source>
</evidence>
<accession>A0ABQ6CUM2</accession>
<sequence>MKRMNRRGVLIGALLMSSTLLASAALAEDFHGFDPEKADGSLPTAQQLADMVKDAAAASKPRNGSNFVIGFANLQRDIAFCVKVEQGLVANAKAAGIDLQVADNRLDGATALANAQSFIQRNVDYVVEFQTDANFGATIMQQMNDAKTKVTAIDIPMPGATFFGANNPRSGFMGGSYLGQAAIAKFGLDKVKQGYLVIGELPQSGAIPAMRTGGQVAGFLAAVDGFPQAQVIKIDSKNTREESFAQMNNVLGRIPLGVPILVTAINDQSATGMLQAVKQAGRDADALVVGMGADEVQTLVDEPDFIASVGYFPERYGNYIIPLALMQLAGKKTPDTVLVNHVMVTKANVCKFYTDQKCASGDTLDYKFPADKFAAHLAALRQSPDLKGFENLIPSD</sequence>
<dbReference type="Pfam" id="PF13407">
    <property type="entry name" value="Peripla_BP_4"/>
    <property type="match status" value="1"/>
</dbReference>
<gene>
    <name evidence="6" type="ORF">GCM10007874_65110</name>
</gene>
<evidence type="ECO:0000256" key="4">
    <source>
        <dbReference type="SAM" id="SignalP"/>
    </source>
</evidence>
<dbReference type="Gene3D" id="3.40.50.2300">
    <property type="match status" value="2"/>
</dbReference>
<proteinExistence type="inferred from homology"/>
<feature type="signal peptide" evidence="4">
    <location>
        <begin position="1"/>
        <end position="24"/>
    </location>
</feature>
<dbReference type="InterPro" id="IPR028082">
    <property type="entry name" value="Peripla_BP_I"/>
</dbReference>
<dbReference type="InterPro" id="IPR025997">
    <property type="entry name" value="SBP_2_dom"/>
</dbReference>
<keyword evidence="7" id="KW-1185">Reference proteome</keyword>
<evidence type="ECO:0000313" key="7">
    <source>
        <dbReference type="Proteomes" id="UP001156882"/>
    </source>
</evidence>
<keyword evidence="3 4" id="KW-0732">Signal</keyword>
<dbReference type="EMBL" id="BSPC01000075">
    <property type="protein sequence ID" value="GLS23490.1"/>
    <property type="molecule type" value="Genomic_DNA"/>
</dbReference>
<comment type="subcellular location">
    <subcellularLocation>
        <location evidence="1">Cell envelope</location>
    </subcellularLocation>
</comment>
<feature type="domain" description="Periplasmic binding protein" evidence="5">
    <location>
        <begin position="69"/>
        <end position="332"/>
    </location>
</feature>
<comment type="caution">
    <text evidence="6">The sequence shown here is derived from an EMBL/GenBank/DDBJ whole genome shotgun (WGS) entry which is preliminary data.</text>
</comment>
<reference evidence="7" key="1">
    <citation type="journal article" date="2019" name="Int. J. Syst. Evol. Microbiol.">
        <title>The Global Catalogue of Microorganisms (GCM) 10K type strain sequencing project: providing services to taxonomists for standard genome sequencing and annotation.</title>
        <authorList>
            <consortium name="The Broad Institute Genomics Platform"/>
            <consortium name="The Broad Institute Genome Sequencing Center for Infectious Disease"/>
            <person name="Wu L."/>
            <person name="Ma J."/>
        </authorList>
    </citation>
    <scope>NUCLEOTIDE SEQUENCE [LARGE SCALE GENOMIC DNA]</scope>
    <source>
        <strain evidence="7">NBRC 101365</strain>
    </source>
</reference>
<protein>
    <submittedName>
        <fullName evidence="6">Sugar ABC transporter substrate-binding protein</fullName>
    </submittedName>
</protein>
<dbReference type="Proteomes" id="UP001156882">
    <property type="component" value="Unassembled WGS sequence"/>
</dbReference>
<evidence type="ECO:0000256" key="2">
    <source>
        <dbReference type="ARBA" id="ARBA00007639"/>
    </source>
</evidence>
<dbReference type="CDD" id="cd01536">
    <property type="entry name" value="PBP1_ABC_sugar_binding-like"/>
    <property type="match status" value="1"/>
</dbReference>
<dbReference type="PANTHER" id="PTHR46847">
    <property type="entry name" value="D-ALLOSE-BINDING PERIPLASMIC PROTEIN-RELATED"/>
    <property type="match status" value="1"/>
</dbReference>
<comment type="similarity">
    <text evidence="2">Belongs to the bacterial solute-binding protein 2 family.</text>
</comment>
<organism evidence="6 7">
    <name type="scientific">Labrys miyagiensis</name>
    <dbReference type="NCBI Taxonomy" id="346912"/>
    <lineage>
        <taxon>Bacteria</taxon>
        <taxon>Pseudomonadati</taxon>
        <taxon>Pseudomonadota</taxon>
        <taxon>Alphaproteobacteria</taxon>
        <taxon>Hyphomicrobiales</taxon>
        <taxon>Xanthobacteraceae</taxon>
        <taxon>Labrys</taxon>
    </lineage>
</organism>
<feature type="chain" id="PRO_5046653342" evidence="4">
    <location>
        <begin position="25"/>
        <end position="396"/>
    </location>
</feature>
<name>A0ABQ6CUM2_9HYPH</name>
<dbReference type="PANTHER" id="PTHR46847:SF1">
    <property type="entry name" value="D-ALLOSE-BINDING PERIPLASMIC PROTEIN-RELATED"/>
    <property type="match status" value="1"/>
</dbReference>
<dbReference type="SUPFAM" id="SSF53822">
    <property type="entry name" value="Periplasmic binding protein-like I"/>
    <property type="match status" value="1"/>
</dbReference>
<evidence type="ECO:0000256" key="1">
    <source>
        <dbReference type="ARBA" id="ARBA00004196"/>
    </source>
</evidence>
<evidence type="ECO:0000256" key="3">
    <source>
        <dbReference type="ARBA" id="ARBA00022729"/>
    </source>
</evidence>